<proteinExistence type="predicted"/>
<dbReference type="AlphaFoldDB" id="A0A915IIA3"/>
<name>A0A915IIA3_ROMCU</name>
<organism evidence="1 2">
    <name type="scientific">Romanomermis culicivorax</name>
    <name type="common">Nematode worm</name>
    <dbReference type="NCBI Taxonomy" id="13658"/>
    <lineage>
        <taxon>Eukaryota</taxon>
        <taxon>Metazoa</taxon>
        <taxon>Ecdysozoa</taxon>
        <taxon>Nematoda</taxon>
        <taxon>Enoplea</taxon>
        <taxon>Dorylaimia</taxon>
        <taxon>Mermithida</taxon>
        <taxon>Mermithoidea</taxon>
        <taxon>Mermithidae</taxon>
        <taxon>Romanomermis</taxon>
    </lineage>
</organism>
<keyword evidence="1" id="KW-1185">Reference proteome</keyword>
<evidence type="ECO:0000313" key="2">
    <source>
        <dbReference type="WBParaSite" id="nRc.2.0.1.t13805-RA"/>
    </source>
</evidence>
<dbReference type="WBParaSite" id="nRc.2.0.1.t13805-RA">
    <property type="protein sequence ID" value="nRc.2.0.1.t13805-RA"/>
    <property type="gene ID" value="nRc.2.0.1.g13805"/>
</dbReference>
<protein>
    <submittedName>
        <fullName evidence="2">Uncharacterized protein</fullName>
    </submittedName>
</protein>
<evidence type="ECO:0000313" key="1">
    <source>
        <dbReference type="Proteomes" id="UP000887565"/>
    </source>
</evidence>
<sequence length="150" mass="16567">MHNDSEKLGIDFDQHILDNQKLLEILRNKITIRGGAFHEPPVGGGCCFGGVPQPLGPPPTSDLGIFCCCIIELAALLDGLPCGPSMENLQKILHLITTNTSSKSKTSMSISQQRKDNHRPPEKNFWIRHWVVARVSGAQSNKVKKTSRRT</sequence>
<reference evidence="2" key="1">
    <citation type="submission" date="2022-11" db="UniProtKB">
        <authorList>
            <consortium name="WormBaseParasite"/>
        </authorList>
    </citation>
    <scope>IDENTIFICATION</scope>
</reference>
<accession>A0A915IIA3</accession>
<dbReference type="Proteomes" id="UP000887565">
    <property type="component" value="Unplaced"/>
</dbReference>